<dbReference type="PANTHER" id="PTHR43642">
    <property type="entry name" value="HYBRID SIGNAL TRANSDUCTION HISTIDINE KINASE G"/>
    <property type="match status" value="1"/>
</dbReference>
<accession>A0AAD2JHE4</accession>
<proteinExistence type="predicted"/>
<keyword evidence="2" id="KW-1185">Reference proteome</keyword>
<dbReference type="PANTHER" id="PTHR43642:SF1">
    <property type="entry name" value="HYBRID SIGNAL TRANSDUCTION HISTIDINE KINASE G"/>
    <property type="match status" value="1"/>
</dbReference>
<reference evidence="1" key="1">
    <citation type="submission" date="2023-08" db="EMBL/GenBank/DDBJ databases">
        <authorList>
            <person name="Audoor S."/>
            <person name="Bilcke G."/>
        </authorList>
    </citation>
    <scope>NUCLEOTIDE SEQUENCE</scope>
</reference>
<organism evidence="1 2">
    <name type="scientific">Cylindrotheca closterium</name>
    <dbReference type="NCBI Taxonomy" id="2856"/>
    <lineage>
        <taxon>Eukaryota</taxon>
        <taxon>Sar</taxon>
        <taxon>Stramenopiles</taxon>
        <taxon>Ochrophyta</taxon>
        <taxon>Bacillariophyta</taxon>
        <taxon>Bacillariophyceae</taxon>
        <taxon>Bacillariophycidae</taxon>
        <taxon>Bacillariales</taxon>
        <taxon>Bacillariaceae</taxon>
        <taxon>Cylindrotheca</taxon>
    </lineage>
</organism>
<protein>
    <submittedName>
        <fullName evidence="1">Uncharacterized protein</fullName>
    </submittedName>
</protein>
<evidence type="ECO:0000313" key="1">
    <source>
        <dbReference type="EMBL" id="CAJ1950253.1"/>
    </source>
</evidence>
<dbReference type="Proteomes" id="UP001295423">
    <property type="component" value="Unassembled WGS sequence"/>
</dbReference>
<name>A0AAD2JHE4_9STRA</name>
<sequence>MTEITLDPLEAEAVENITTTAMSSQKDSRTKILAELCRKRTNGNPFFIVEFLKMLEAEGLLAYDTSLKKWVWDPVIIEESTMSTANVVVLLQERMRKLPKSLLHILGQISRKEPWPSYGQPMAK</sequence>
<gene>
    <name evidence="1" type="ORF">CYCCA115_LOCUS12498</name>
</gene>
<evidence type="ECO:0000313" key="2">
    <source>
        <dbReference type="Proteomes" id="UP001295423"/>
    </source>
</evidence>
<dbReference type="EMBL" id="CAKOGP040001759">
    <property type="protein sequence ID" value="CAJ1950253.1"/>
    <property type="molecule type" value="Genomic_DNA"/>
</dbReference>
<dbReference type="AlphaFoldDB" id="A0AAD2JHE4"/>
<dbReference type="InterPro" id="IPR053159">
    <property type="entry name" value="Hybrid_Histidine_Kinase"/>
</dbReference>
<comment type="caution">
    <text evidence="1">The sequence shown here is derived from an EMBL/GenBank/DDBJ whole genome shotgun (WGS) entry which is preliminary data.</text>
</comment>